<accession>A0A371QUC2</accession>
<name>A0A371QUC2_9CREN</name>
<dbReference type="AlphaFoldDB" id="A0A371QUC2"/>
<dbReference type="EMBL" id="NMUE01000074">
    <property type="protein sequence ID" value="RFA93031.1"/>
    <property type="molecule type" value="Genomic_DNA"/>
</dbReference>
<comment type="caution">
    <text evidence="1">The sequence shown here is derived from an EMBL/GenBank/DDBJ whole genome shotgun (WGS) entry which is preliminary data.</text>
</comment>
<dbReference type="RefSeq" id="WP_116422106.1">
    <property type="nucleotide sequence ID" value="NZ_NMUE01000074.1"/>
</dbReference>
<evidence type="ECO:0000313" key="1">
    <source>
        <dbReference type="EMBL" id="RFA93031.1"/>
    </source>
</evidence>
<reference evidence="3 4" key="1">
    <citation type="submission" date="2017-07" db="EMBL/GenBank/DDBJ databases">
        <title>Draft genome sequence of aerobic hyperthermophilic archaea, Pyrobaculum aerophilum YKB31 and YKB32.</title>
        <authorList>
            <person name="Mochizuki T."/>
            <person name="Berliner A.J."/>
            <person name="Yoshida-Takashima Y."/>
            <person name="Takaki Y."/>
            <person name="Nunoura T."/>
            <person name="Takai K."/>
        </authorList>
    </citation>
    <scope>NUCLEOTIDE SEQUENCE [LARGE SCALE GENOMIC DNA]</scope>
    <source>
        <strain evidence="1 4">YKB31</strain>
        <strain evidence="2 3">YKB32</strain>
    </source>
</reference>
<sequence length="365" mass="40471">MIAIRDLVLFAALTAMAVAVIASLFPVREGPAEVPACSDCAFKLTGPYVVKQYDSYAAIQLGGRQLARYGWAYVSGMPLLPGENATCPTAMYLWVVAGNLYVSCDGSPPKFGRFIAGRPTLVIDTLGFCEIGCVYVTAADGWGEIALPVLFEYGGLNYLKTTPFRFCISGYPAPPPDGVYNFVANFPGNSSIPPLWAEATITVKTTLKVSGLNYVMLQSSDSSDLRPTALKVYNLSAYWAKGQSTARIYVNRHRYFDVDNKGALLDFLLAWEDCLRCDSSSSADLYVDEVWRLWHDGRWHLQRLNSQGGFWHEVRLNGTLIWVYNARGPKMSYLEWSGSLARVQFASRDGGMNAVFEVKFERVCR</sequence>
<proteinExistence type="predicted"/>
<dbReference type="Proteomes" id="UP000256877">
    <property type="component" value="Unassembled WGS sequence"/>
</dbReference>
<organism evidence="1 4">
    <name type="scientific">Pyrobaculum aerophilum</name>
    <dbReference type="NCBI Taxonomy" id="13773"/>
    <lineage>
        <taxon>Archaea</taxon>
        <taxon>Thermoproteota</taxon>
        <taxon>Thermoprotei</taxon>
        <taxon>Thermoproteales</taxon>
        <taxon>Thermoproteaceae</taxon>
        <taxon>Pyrobaculum</taxon>
    </lineage>
</organism>
<evidence type="ECO:0000313" key="2">
    <source>
        <dbReference type="EMBL" id="RFA97765.1"/>
    </source>
</evidence>
<gene>
    <name evidence="1" type="ORF">CGL51_13690</name>
    <name evidence="2" type="ORF">CGL52_08450</name>
</gene>
<protein>
    <submittedName>
        <fullName evidence="1">Uncharacterized protein</fullName>
    </submittedName>
</protein>
<evidence type="ECO:0000313" key="3">
    <source>
        <dbReference type="Proteomes" id="UP000256877"/>
    </source>
</evidence>
<dbReference type="EMBL" id="NMUF01000022">
    <property type="protein sequence ID" value="RFA97765.1"/>
    <property type="molecule type" value="Genomic_DNA"/>
</dbReference>
<dbReference type="Proteomes" id="UP000257123">
    <property type="component" value="Unassembled WGS sequence"/>
</dbReference>
<dbReference type="OrthoDB" id="29126at2157"/>
<evidence type="ECO:0000313" key="4">
    <source>
        <dbReference type="Proteomes" id="UP000257123"/>
    </source>
</evidence>